<gene>
    <name evidence="1" type="ORF">RISK_004614</name>
</gene>
<dbReference type="STRING" id="595434.RISK_004614"/>
<protein>
    <submittedName>
        <fullName evidence="1">Uncharacterized protein</fullName>
    </submittedName>
</protein>
<accession>A0A0J1B999</accession>
<dbReference type="EMBL" id="LECT01000038">
    <property type="protein sequence ID" value="KLU03302.1"/>
    <property type="molecule type" value="Genomic_DNA"/>
</dbReference>
<evidence type="ECO:0000313" key="1">
    <source>
        <dbReference type="EMBL" id="KLU03302.1"/>
    </source>
</evidence>
<dbReference type="AlphaFoldDB" id="A0A0J1B999"/>
<organism evidence="1 2">
    <name type="scientific">Rhodopirellula islandica</name>
    <dbReference type="NCBI Taxonomy" id="595434"/>
    <lineage>
        <taxon>Bacteria</taxon>
        <taxon>Pseudomonadati</taxon>
        <taxon>Planctomycetota</taxon>
        <taxon>Planctomycetia</taxon>
        <taxon>Pirellulales</taxon>
        <taxon>Pirellulaceae</taxon>
        <taxon>Rhodopirellula</taxon>
    </lineage>
</organism>
<reference evidence="1" key="1">
    <citation type="submission" date="2015-05" db="EMBL/GenBank/DDBJ databases">
        <title>Permanent draft genome of Rhodopirellula islandicus K833.</title>
        <authorList>
            <person name="Kizina J."/>
            <person name="Richter M."/>
            <person name="Glockner F.O."/>
            <person name="Harder J."/>
        </authorList>
    </citation>
    <scope>NUCLEOTIDE SEQUENCE [LARGE SCALE GENOMIC DNA]</scope>
    <source>
        <strain evidence="1">K833</strain>
    </source>
</reference>
<evidence type="ECO:0000313" key="2">
    <source>
        <dbReference type="Proteomes" id="UP000036367"/>
    </source>
</evidence>
<comment type="caution">
    <text evidence="1">The sequence shown here is derived from an EMBL/GenBank/DDBJ whole genome shotgun (WGS) entry which is preliminary data.</text>
</comment>
<proteinExistence type="predicted"/>
<name>A0A0J1B999_RHOIS</name>
<keyword evidence="2" id="KW-1185">Reference proteome</keyword>
<dbReference type="Proteomes" id="UP000036367">
    <property type="component" value="Unassembled WGS sequence"/>
</dbReference>
<sequence>MEVSIHRNIDGPHGCHFGLVLDSPALNLGTEPGFTTD</sequence>